<reference evidence="4" key="1">
    <citation type="journal article" date="2015" name="PeerJ">
        <title>First genomic representation of candidate bacterial phylum KSB3 points to enhanced environmental sensing as a trigger of wastewater bulking.</title>
        <authorList>
            <person name="Sekiguchi Y."/>
            <person name="Ohashi A."/>
            <person name="Parks D.H."/>
            <person name="Yamauchi T."/>
            <person name="Tyson G.W."/>
            <person name="Hugenholtz P."/>
        </authorList>
    </citation>
    <scope>NUCLEOTIDE SEQUENCE [LARGE SCALE GENOMIC DNA]</scope>
</reference>
<dbReference type="PANTHER" id="PTHR34847:SF1">
    <property type="entry name" value="NODULATION PROTEIN U"/>
    <property type="match status" value="1"/>
</dbReference>
<dbReference type="InterPro" id="IPR003696">
    <property type="entry name" value="Carbtransf_dom"/>
</dbReference>
<dbReference type="AlphaFoldDB" id="A0A0S6VWD4"/>
<dbReference type="Gene3D" id="3.30.420.40">
    <property type="match status" value="2"/>
</dbReference>
<evidence type="ECO:0000313" key="4">
    <source>
        <dbReference type="EMBL" id="GAK49462.1"/>
    </source>
</evidence>
<accession>A0A0S6VWD4</accession>
<dbReference type="HOGENOM" id="CLU_014411_2_0_0"/>
<dbReference type="Proteomes" id="UP000030700">
    <property type="component" value="Unassembled WGS sequence"/>
</dbReference>
<evidence type="ECO:0000256" key="1">
    <source>
        <dbReference type="ARBA" id="ARBA00006129"/>
    </source>
</evidence>
<dbReference type="Pfam" id="PF02543">
    <property type="entry name" value="Carbam_trans_N"/>
    <property type="match status" value="1"/>
</dbReference>
<evidence type="ECO:0000259" key="3">
    <source>
        <dbReference type="Pfam" id="PF16861"/>
    </source>
</evidence>
<gene>
    <name evidence="4" type="ORF">U14_00684</name>
</gene>
<dbReference type="InterPro" id="IPR043129">
    <property type="entry name" value="ATPase_NBD"/>
</dbReference>
<organism evidence="4">
    <name type="scientific">Candidatus Moduliflexus flocculans</name>
    <dbReference type="NCBI Taxonomy" id="1499966"/>
    <lineage>
        <taxon>Bacteria</taxon>
        <taxon>Candidatus Moduliflexota</taxon>
        <taxon>Candidatus Moduliflexia</taxon>
        <taxon>Candidatus Moduliflexales</taxon>
        <taxon>Candidatus Moduliflexaceae</taxon>
    </lineage>
</organism>
<dbReference type="Gene3D" id="3.90.870.20">
    <property type="entry name" value="Carbamoyltransferase, C-terminal domain"/>
    <property type="match status" value="1"/>
</dbReference>
<keyword evidence="4" id="KW-0808">Transferase</keyword>
<evidence type="ECO:0000313" key="5">
    <source>
        <dbReference type="Proteomes" id="UP000030700"/>
    </source>
</evidence>
<dbReference type="EMBL" id="DF820455">
    <property type="protein sequence ID" value="GAK49462.1"/>
    <property type="molecule type" value="Genomic_DNA"/>
</dbReference>
<dbReference type="InterPro" id="IPR051338">
    <property type="entry name" value="NodU/CmcH_Carbamoyltrnsfr"/>
</dbReference>
<dbReference type="PANTHER" id="PTHR34847">
    <property type="entry name" value="NODULATION PROTEIN U"/>
    <property type="match status" value="1"/>
</dbReference>
<feature type="domain" description="Carbamoyltransferase" evidence="2">
    <location>
        <begin position="6"/>
        <end position="349"/>
    </location>
</feature>
<evidence type="ECO:0000259" key="2">
    <source>
        <dbReference type="Pfam" id="PF02543"/>
    </source>
</evidence>
<dbReference type="STRING" id="1499966.U14_00684"/>
<dbReference type="Pfam" id="PF16861">
    <property type="entry name" value="Carbam_trans_C"/>
    <property type="match status" value="1"/>
</dbReference>
<proteinExistence type="inferred from homology"/>
<dbReference type="CDD" id="cd24098">
    <property type="entry name" value="ASKHA_NBD_TobZ_N"/>
    <property type="match status" value="1"/>
</dbReference>
<dbReference type="InterPro" id="IPR038152">
    <property type="entry name" value="Carbam_trans_C_sf"/>
</dbReference>
<protein>
    <submittedName>
        <fullName evidence="4">Carbamoyltransferase</fullName>
    </submittedName>
</protein>
<dbReference type="GO" id="GO:0016740">
    <property type="term" value="F:transferase activity"/>
    <property type="evidence" value="ECO:0007669"/>
    <property type="project" value="UniProtKB-KW"/>
</dbReference>
<dbReference type="SUPFAM" id="SSF53067">
    <property type="entry name" value="Actin-like ATPase domain"/>
    <property type="match status" value="1"/>
</dbReference>
<sequence>MKKHIILGIKYMSHDTSAALMIDGKLIAACEQERYTFDKHSKRFPIDAIQDCLRIGGVTIDDVDEIAFGGDPKVSLTRTYLETALQDYRRVGMLIQEFEKFSRMYHLEETLREETGYCGLVKYYDHHLAHLASSYYPSGFQRAILLSLDGIGDFKSMKLGIGDHGAITVTRDHYEYPHSIGLAYSAITCYLGWKNVHHEGIIMALACYGDPYATVPGQNKSYYSYFEDIIQYDGQYGTTINQDWMCYYYMRDKWVSDRFIEVFGPHRKEGMAVEQHHKNMAAALQKRLEDVVIGILRQARKEYDIPFLCLSGGVALNCSMNGKIERSGIFDEIFVQPASGDAGLAIGACYLAQREHDSTFLPQKNHNYYLGTPFTSEEIEAALQASGLAYSKPKDLYRETAQRLKDGKVVAWYQGRAEFGPRALGNRSILARPYPAEMKDHINAHVKFREYFRPLAPAVMKEHLHEYFDIRQESPHMLIACQVQPEKKQEIIATVHIDDSCRAQSVGPENNERFYQLLCAFKELTGCPVLLNTSFNVKGQPIINTPEQAIECYRTKQLDVLVLGDFLLEKTV</sequence>
<dbReference type="InterPro" id="IPR031730">
    <property type="entry name" value="Carbam_trans_C"/>
</dbReference>
<name>A0A0S6VWD4_9BACT</name>
<feature type="domain" description="Carbamoyltransferase C-terminal" evidence="3">
    <location>
        <begin position="401"/>
        <end position="570"/>
    </location>
</feature>
<keyword evidence="5" id="KW-1185">Reference proteome</keyword>
<comment type="similarity">
    <text evidence="1">Belongs to the NodU/CmcH family.</text>
</comment>